<dbReference type="Gene3D" id="1.10.510.10">
    <property type="entry name" value="Transferase(Phosphotransferase) domain 1"/>
    <property type="match status" value="2"/>
</dbReference>
<dbReference type="STRING" id="983506.L8WQU8"/>
<dbReference type="InterPro" id="IPR011009">
    <property type="entry name" value="Kinase-like_dom_sf"/>
</dbReference>
<dbReference type="EMBL" id="AFRT01001900">
    <property type="protein sequence ID" value="ELU39133.1"/>
    <property type="molecule type" value="Genomic_DNA"/>
</dbReference>
<dbReference type="CDD" id="cd00180">
    <property type="entry name" value="PKc"/>
    <property type="match status" value="1"/>
</dbReference>
<protein>
    <submittedName>
        <fullName evidence="2">Pkinase domain-containing protein</fullName>
    </submittedName>
</protein>
<gene>
    <name evidence="2" type="ORF">AG1IA_06847</name>
</gene>
<dbReference type="OrthoDB" id="3239650at2759"/>
<dbReference type="GO" id="GO:0004674">
    <property type="term" value="F:protein serine/threonine kinase activity"/>
    <property type="evidence" value="ECO:0007669"/>
    <property type="project" value="TreeGrafter"/>
</dbReference>
<reference evidence="2 3" key="1">
    <citation type="journal article" date="2013" name="Nat. Commun.">
        <title>The evolution and pathogenic mechanisms of the rice sheath blight pathogen.</title>
        <authorList>
            <person name="Zheng A."/>
            <person name="Lin R."/>
            <person name="Xu L."/>
            <person name="Qin P."/>
            <person name="Tang C."/>
            <person name="Ai P."/>
            <person name="Zhang D."/>
            <person name="Liu Y."/>
            <person name="Sun Z."/>
            <person name="Feng H."/>
            <person name="Wang Y."/>
            <person name="Chen Y."/>
            <person name="Liang X."/>
            <person name="Fu R."/>
            <person name="Li Q."/>
            <person name="Zhang J."/>
            <person name="Yu X."/>
            <person name="Xie Z."/>
            <person name="Ding L."/>
            <person name="Guan P."/>
            <person name="Tang J."/>
            <person name="Liang Y."/>
            <person name="Wang S."/>
            <person name="Deng Q."/>
            <person name="Li S."/>
            <person name="Zhu J."/>
            <person name="Wang L."/>
            <person name="Liu H."/>
            <person name="Li P."/>
        </authorList>
    </citation>
    <scope>NUCLEOTIDE SEQUENCE [LARGE SCALE GENOMIC DNA]</scope>
    <source>
        <strain evidence="3">AG-1 IA</strain>
    </source>
</reference>
<dbReference type="Proteomes" id="UP000011668">
    <property type="component" value="Unassembled WGS sequence"/>
</dbReference>
<dbReference type="AlphaFoldDB" id="L8WQU8"/>
<evidence type="ECO:0000313" key="2">
    <source>
        <dbReference type="EMBL" id="ELU39133.1"/>
    </source>
</evidence>
<dbReference type="Pfam" id="PF00069">
    <property type="entry name" value="Pkinase"/>
    <property type="match status" value="1"/>
</dbReference>
<accession>L8WQU8</accession>
<dbReference type="InterPro" id="IPR051681">
    <property type="entry name" value="Ser/Thr_Kinases-Pseudokinases"/>
</dbReference>
<keyword evidence="2" id="KW-0808">Transferase</keyword>
<dbReference type="PANTHER" id="PTHR44329">
    <property type="entry name" value="SERINE/THREONINE-PROTEIN KINASE TNNI3K-RELATED"/>
    <property type="match status" value="1"/>
</dbReference>
<dbReference type="InterPro" id="IPR000719">
    <property type="entry name" value="Prot_kinase_dom"/>
</dbReference>
<comment type="caution">
    <text evidence="2">The sequence shown here is derived from an EMBL/GenBank/DDBJ whole genome shotgun (WGS) entry which is preliminary data.</text>
</comment>
<name>L8WQU8_THACA</name>
<evidence type="ECO:0000259" key="1">
    <source>
        <dbReference type="PROSITE" id="PS50011"/>
    </source>
</evidence>
<dbReference type="PROSITE" id="PS50011">
    <property type="entry name" value="PROTEIN_KINASE_DOM"/>
    <property type="match status" value="1"/>
</dbReference>
<dbReference type="InterPro" id="IPR008266">
    <property type="entry name" value="Tyr_kinase_AS"/>
</dbReference>
<keyword evidence="2" id="KW-0418">Kinase</keyword>
<dbReference type="GO" id="GO:0005524">
    <property type="term" value="F:ATP binding"/>
    <property type="evidence" value="ECO:0007669"/>
    <property type="project" value="InterPro"/>
</dbReference>
<keyword evidence="3" id="KW-1185">Reference proteome</keyword>
<evidence type="ECO:0000313" key="3">
    <source>
        <dbReference type="Proteomes" id="UP000011668"/>
    </source>
</evidence>
<organism evidence="2 3">
    <name type="scientific">Thanatephorus cucumeris (strain AG1-IA)</name>
    <name type="common">Rice sheath blight fungus</name>
    <name type="synonym">Rhizoctonia solani</name>
    <dbReference type="NCBI Taxonomy" id="983506"/>
    <lineage>
        <taxon>Eukaryota</taxon>
        <taxon>Fungi</taxon>
        <taxon>Dikarya</taxon>
        <taxon>Basidiomycota</taxon>
        <taxon>Agaricomycotina</taxon>
        <taxon>Agaricomycetes</taxon>
        <taxon>Cantharellales</taxon>
        <taxon>Ceratobasidiaceae</taxon>
        <taxon>Rhizoctonia</taxon>
        <taxon>Rhizoctonia solani AG-1</taxon>
    </lineage>
</organism>
<sequence>MIRQGLISTNAATPLRPTTDIASANVEWPESLEDYSGSLTNYSKELISSKNMADIWMWVFKADWPWLRLICIQKIPHPRRFGSDFSSNGRTFVVKVPRLPGGLSTTSPEDDQFQQFLRIAAKERFELDHENLVDLIGLDKSYGRYPGIVLEYCPYGDLTHPKLREISQGLQYLHNLSSALVHGDLTPDNILVDGQGTLKLSIISFARVAASLPVNTQVAARPESAISARYTSPELLVDNPEASPESDMWSFGCVAFWIYTDLHPYPNLKKEYDIVRAIESGTLPNDMDSIRNIEALGSHLKTGADSPWITNGTLSHILRCWDSQAKARPSAKDIIKHLDLLPNTGVVRWRPPSGVPDLTGAVQTPGGRSIIGWSAGTWRRIYTRRAQGKTPDIIKLWWWKGVYSRGFFRKNLDVTVKSAKSDKGEFEDPVQQVPALITEYCANGRLREIRGIAQALKYIHDDIPEGSIVHGNLSMDSVVVDTTGTPKLTNFEFGCQYQHTDNPVKAQVLNAPPLASHPTRWDAPELFQDVSDSRAPFPTRLIAFDQNGEKPYAEDDCAYEIRSLASSLWEDIPYQRSSASKVLEMIEILLTHATTGRLWFQTVLSVSLLPAMNQARGSHYVNYIYVGSRTFVQHTSGQLG</sequence>
<proteinExistence type="predicted"/>
<feature type="domain" description="Protein kinase" evidence="1">
    <location>
        <begin position="41"/>
        <end position="340"/>
    </location>
</feature>
<dbReference type="HOGENOM" id="CLU_406047_0_0_1"/>
<dbReference type="SUPFAM" id="SSF56112">
    <property type="entry name" value="Protein kinase-like (PK-like)"/>
    <property type="match status" value="2"/>
</dbReference>
<dbReference type="PROSITE" id="PS00109">
    <property type="entry name" value="PROTEIN_KINASE_TYR"/>
    <property type="match status" value="1"/>
</dbReference>